<keyword evidence="4 10" id="KW-1133">Transmembrane helix</keyword>
<evidence type="ECO:0000256" key="4">
    <source>
        <dbReference type="ARBA" id="ARBA00022989"/>
    </source>
</evidence>
<organism evidence="12 13">
    <name type="scientific">Porites evermanni</name>
    <dbReference type="NCBI Taxonomy" id="104178"/>
    <lineage>
        <taxon>Eukaryota</taxon>
        <taxon>Metazoa</taxon>
        <taxon>Cnidaria</taxon>
        <taxon>Anthozoa</taxon>
        <taxon>Hexacorallia</taxon>
        <taxon>Scleractinia</taxon>
        <taxon>Fungiina</taxon>
        <taxon>Poritidae</taxon>
        <taxon>Porites</taxon>
    </lineage>
</organism>
<feature type="transmembrane region" description="Helical" evidence="10">
    <location>
        <begin position="38"/>
        <end position="63"/>
    </location>
</feature>
<feature type="transmembrane region" description="Helical" evidence="10">
    <location>
        <begin position="439"/>
        <end position="458"/>
    </location>
</feature>
<comment type="subcellular location">
    <subcellularLocation>
        <location evidence="1">Cell membrane</location>
        <topology evidence="1">Multi-pass membrane protein</topology>
    </subcellularLocation>
</comment>
<feature type="transmembrane region" description="Helical" evidence="10">
    <location>
        <begin position="206"/>
        <end position="230"/>
    </location>
</feature>
<evidence type="ECO:0000259" key="11">
    <source>
        <dbReference type="PROSITE" id="PS50262"/>
    </source>
</evidence>
<reference evidence="12 13" key="1">
    <citation type="submission" date="2022-05" db="EMBL/GenBank/DDBJ databases">
        <authorList>
            <consortium name="Genoscope - CEA"/>
            <person name="William W."/>
        </authorList>
    </citation>
    <scope>NUCLEOTIDE SEQUENCE [LARGE SCALE GENOMIC DNA]</scope>
</reference>
<evidence type="ECO:0000256" key="1">
    <source>
        <dbReference type="ARBA" id="ARBA00004651"/>
    </source>
</evidence>
<feature type="transmembrane region" description="Helical" evidence="10">
    <location>
        <begin position="540"/>
        <end position="558"/>
    </location>
</feature>
<accession>A0ABN8LII9</accession>
<feature type="domain" description="G-protein coupled receptors family 1 profile" evidence="11">
    <location>
        <begin position="308"/>
        <end position="556"/>
    </location>
</feature>
<dbReference type="Gene3D" id="1.20.1070.10">
    <property type="entry name" value="Rhodopsin 7-helix transmembrane proteins"/>
    <property type="match status" value="2"/>
</dbReference>
<feature type="transmembrane region" description="Helical" evidence="10">
    <location>
        <begin position="123"/>
        <end position="142"/>
    </location>
</feature>
<keyword evidence="5" id="KW-0297">G-protein coupled receptor</keyword>
<keyword evidence="2" id="KW-1003">Cell membrane</keyword>
<dbReference type="PANTHER" id="PTHR24246:SF27">
    <property type="entry name" value="ADENOSINE RECEPTOR, ISOFORM A"/>
    <property type="match status" value="1"/>
</dbReference>
<dbReference type="PROSITE" id="PS50262">
    <property type="entry name" value="G_PROTEIN_RECEP_F1_2"/>
    <property type="match status" value="2"/>
</dbReference>
<gene>
    <name evidence="12" type="ORF">PEVE_00034017</name>
</gene>
<keyword evidence="8" id="KW-0325">Glycoprotein</keyword>
<evidence type="ECO:0000313" key="12">
    <source>
        <dbReference type="EMBL" id="CAH3016961.1"/>
    </source>
</evidence>
<evidence type="ECO:0000256" key="9">
    <source>
        <dbReference type="ARBA" id="ARBA00023224"/>
    </source>
</evidence>
<dbReference type="Pfam" id="PF00001">
    <property type="entry name" value="7tm_1"/>
    <property type="match status" value="4"/>
</dbReference>
<dbReference type="PANTHER" id="PTHR24246">
    <property type="entry name" value="OLFACTORY RECEPTOR AND ADENOSINE RECEPTOR"/>
    <property type="match status" value="1"/>
</dbReference>
<dbReference type="CDD" id="cd00637">
    <property type="entry name" value="7tm_classA_rhodopsin-like"/>
    <property type="match status" value="2"/>
</dbReference>
<feature type="transmembrane region" description="Helical" evidence="10">
    <location>
        <begin position="148"/>
        <end position="167"/>
    </location>
</feature>
<keyword evidence="6 10" id="KW-0472">Membrane</keyword>
<evidence type="ECO:0000256" key="8">
    <source>
        <dbReference type="ARBA" id="ARBA00023180"/>
    </source>
</evidence>
<evidence type="ECO:0000256" key="10">
    <source>
        <dbReference type="SAM" id="Phobius"/>
    </source>
</evidence>
<dbReference type="EMBL" id="CALNXI010000051">
    <property type="protein sequence ID" value="CAH3016961.1"/>
    <property type="molecule type" value="Genomic_DNA"/>
</dbReference>
<feature type="transmembrane region" description="Helical" evidence="10">
    <location>
        <begin position="83"/>
        <end position="102"/>
    </location>
</feature>
<evidence type="ECO:0000256" key="6">
    <source>
        <dbReference type="ARBA" id="ARBA00023136"/>
    </source>
</evidence>
<feature type="transmembrane region" description="Helical" evidence="10">
    <location>
        <begin position="290"/>
        <end position="316"/>
    </location>
</feature>
<sequence>MLPFFLINILLPITASLGNFLILIALRKVTSLHPPTKLMFQCLAVSDLGVGLISQPLFCLIFMKYYFYDKITLDLHVLYIANWTSSVVFCGVSILTSTALSVDRLLALFLGLRYRRVVTLCRIRAIICLFWFIAVSCVVILFCSYHLFLTTITTVIVLSLIISVVSYSKIFLRLRKHQLSVQGNAHDRQPNGGRIPLNIALYKKTVVSIALVQVALFVCYVPFIISLITIRPSDHDNSLSNTQIIVREAATTIFYLNSSLNPFLYFWRMKEVRQVVKAIIKRVFSCLTSWMLPFFLINILLSITASLGNFLILIALRKVSATSLHPPTKLLFQCLAVSDLGVGLISQPLFSLLFLKCYFYEKMTWNVPYIANWSSSIIFCGVSMSTSTALSVDRLLALFLGLRYRRAVTLYRIRAIICLFWFIAVSCTIMMFYGSYHLFLTTITTVIVLSLIISVVSYSKIFLRLRKHQLSVQGNAHDRQPNGGRIPLNIALYKKTVVSLAMIQVALFVCYVPSIISLITIRPSDHDNSHSTTLIIIREAATTIFYLNSSLNPFLYFWRMKELRQVVKAIIKRVFSCLS</sequence>
<feature type="transmembrane region" description="Helical" evidence="10">
    <location>
        <begin position="413"/>
        <end position="433"/>
    </location>
</feature>
<keyword evidence="7" id="KW-0675">Receptor</keyword>
<feature type="transmembrane region" description="Helical" evidence="10">
    <location>
        <begin position="497"/>
        <end position="520"/>
    </location>
</feature>
<keyword evidence="13" id="KW-1185">Reference proteome</keyword>
<dbReference type="SUPFAM" id="SSF81321">
    <property type="entry name" value="Family A G protein-coupled receptor-like"/>
    <property type="match status" value="2"/>
</dbReference>
<keyword evidence="3 10" id="KW-0812">Transmembrane</keyword>
<comment type="caution">
    <text evidence="12">The sequence shown here is derived from an EMBL/GenBank/DDBJ whole genome shotgun (WGS) entry which is preliminary data.</text>
</comment>
<evidence type="ECO:0000313" key="13">
    <source>
        <dbReference type="Proteomes" id="UP001159427"/>
    </source>
</evidence>
<proteinExistence type="predicted"/>
<evidence type="ECO:0000256" key="5">
    <source>
        <dbReference type="ARBA" id="ARBA00023040"/>
    </source>
</evidence>
<feature type="domain" description="G-protein coupled receptors family 1 profile" evidence="11">
    <location>
        <begin position="18"/>
        <end position="265"/>
    </location>
</feature>
<feature type="transmembrane region" description="Helical" evidence="10">
    <location>
        <begin position="6"/>
        <end position="26"/>
    </location>
</feature>
<dbReference type="InterPro" id="IPR000276">
    <property type="entry name" value="GPCR_Rhodpsn"/>
</dbReference>
<dbReference type="PRINTS" id="PR00237">
    <property type="entry name" value="GPCRRHODOPSN"/>
</dbReference>
<feature type="transmembrane region" description="Helical" evidence="10">
    <location>
        <begin position="328"/>
        <end position="350"/>
    </location>
</feature>
<dbReference type="InterPro" id="IPR017452">
    <property type="entry name" value="GPCR_Rhodpsn_7TM"/>
</dbReference>
<dbReference type="Proteomes" id="UP001159427">
    <property type="component" value="Unassembled WGS sequence"/>
</dbReference>
<name>A0ABN8LII9_9CNID</name>
<evidence type="ECO:0000256" key="7">
    <source>
        <dbReference type="ARBA" id="ARBA00023170"/>
    </source>
</evidence>
<evidence type="ECO:0000256" key="3">
    <source>
        <dbReference type="ARBA" id="ARBA00022692"/>
    </source>
</evidence>
<evidence type="ECO:0000256" key="2">
    <source>
        <dbReference type="ARBA" id="ARBA00022475"/>
    </source>
</evidence>
<keyword evidence="9" id="KW-0807">Transducer</keyword>
<protein>
    <recommendedName>
        <fullName evidence="11">G-protein coupled receptors family 1 profile domain-containing protein</fullName>
    </recommendedName>
</protein>